<feature type="region of interest" description="Disordered" evidence="1">
    <location>
        <begin position="289"/>
        <end position="318"/>
    </location>
</feature>
<proteinExistence type="predicted"/>
<feature type="region of interest" description="Disordered" evidence="1">
    <location>
        <begin position="255"/>
        <end position="277"/>
    </location>
</feature>
<feature type="compositionally biased region" description="Basic and acidic residues" evidence="1">
    <location>
        <begin position="1"/>
        <end position="16"/>
    </location>
</feature>
<sequence length="352" mass="40678">MPCDKLEVKPDAEPHAIPKVKPRTNTRKSSTIAKDMLPKPEIFPKPVFRPMATEVFLSENDWFKNKYEKEVASSLPPRSRFDEVTDIIREYLFRGIAMLPLAKIIEFFLKQRAEEERIAKQNFLIDQQQKSPSDDVPEIKWNGPLIKRCGCDLEDCDCQGDVLLPSKFVPAAKRSTGKKNSNWYTIRPENNLTTRLLKQLEAQEYVCAELKAMGILDMRGAEFCPYRCLHYNMPLATEDSKYFALRSKLLKSFKTKPKGTNNKVKSKKKTQSIVKRKAETVVASKRKMLVKQAKEGKRKKRKQRTKSKGKSELEAEDAYDVIPEPTPVIEIKGKSWVKKLEESLPSYYRDRE</sequence>
<dbReference type="OrthoDB" id="6932650at2759"/>
<comment type="caution">
    <text evidence="2">The sequence shown here is derived from an EMBL/GenBank/DDBJ whole genome shotgun (WGS) entry which is preliminary data.</text>
</comment>
<evidence type="ECO:0000256" key="1">
    <source>
        <dbReference type="SAM" id="MobiDB-lite"/>
    </source>
</evidence>
<reference evidence="2" key="1">
    <citation type="submission" date="2022-03" db="EMBL/GenBank/DDBJ databases">
        <authorList>
            <person name="Lindestad O."/>
        </authorList>
    </citation>
    <scope>NUCLEOTIDE SEQUENCE</scope>
</reference>
<accession>A0A8S4RS15</accession>
<feature type="compositionally biased region" description="Basic residues" evidence="1">
    <location>
        <begin position="296"/>
        <end position="308"/>
    </location>
</feature>
<organism evidence="2 3">
    <name type="scientific">Pararge aegeria aegeria</name>
    <dbReference type="NCBI Taxonomy" id="348720"/>
    <lineage>
        <taxon>Eukaryota</taxon>
        <taxon>Metazoa</taxon>
        <taxon>Ecdysozoa</taxon>
        <taxon>Arthropoda</taxon>
        <taxon>Hexapoda</taxon>
        <taxon>Insecta</taxon>
        <taxon>Pterygota</taxon>
        <taxon>Neoptera</taxon>
        <taxon>Endopterygota</taxon>
        <taxon>Lepidoptera</taxon>
        <taxon>Glossata</taxon>
        <taxon>Ditrysia</taxon>
        <taxon>Papilionoidea</taxon>
        <taxon>Nymphalidae</taxon>
        <taxon>Satyrinae</taxon>
        <taxon>Satyrini</taxon>
        <taxon>Parargina</taxon>
        <taxon>Pararge</taxon>
    </lineage>
</organism>
<dbReference type="Proteomes" id="UP000838756">
    <property type="component" value="Unassembled WGS sequence"/>
</dbReference>
<keyword evidence="3" id="KW-1185">Reference proteome</keyword>
<feature type="region of interest" description="Disordered" evidence="1">
    <location>
        <begin position="1"/>
        <end position="29"/>
    </location>
</feature>
<dbReference type="EMBL" id="CAKXAJ010025524">
    <property type="protein sequence ID" value="CAH2240476.1"/>
    <property type="molecule type" value="Genomic_DNA"/>
</dbReference>
<protein>
    <submittedName>
        <fullName evidence="2">Jg24209 protein</fullName>
    </submittedName>
</protein>
<dbReference type="AlphaFoldDB" id="A0A8S4RS15"/>
<evidence type="ECO:0000313" key="2">
    <source>
        <dbReference type="EMBL" id="CAH2240476.1"/>
    </source>
</evidence>
<gene>
    <name evidence="2" type="primary">jg24209</name>
    <name evidence="2" type="ORF">PAEG_LOCUS17059</name>
</gene>
<name>A0A8S4RS15_9NEOP</name>
<evidence type="ECO:0000313" key="3">
    <source>
        <dbReference type="Proteomes" id="UP000838756"/>
    </source>
</evidence>